<dbReference type="GeneID" id="87597132"/>
<dbReference type="AlphaFoldDB" id="A0A0M0KL20"/>
<dbReference type="GO" id="GO:0016491">
    <property type="term" value="F:oxidoreductase activity"/>
    <property type="evidence" value="ECO:0007669"/>
    <property type="project" value="UniProtKB-KW"/>
</dbReference>
<dbReference type="PRINTS" id="PR00080">
    <property type="entry name" value="SDRFAMILY"/>
</dbReference>
<evidence type="ECO:0000256" key="1">
    <source>
        <dbReference type="ARBA" id="ARBA00006484"/>
    </source>
</evidence>
<proteinExistence type="inferred from homology"/>
<comment type="similarity">
    <text evidence="1">Belongs to the short-chain dehydrogenases/reductases (SDR) family.</text>
</comment>
<dbReference type="PANTHER" id="PTHR24321">
    <property type="entry name" value="DEHYDROGENASES, SHORT CHAIN"/>
    <property type="match status" value="1"/>
</dbReference>
<dbReference type="NCBIfam" id="NF005559">
    <property type="entry name" value="PRK07231.1"/>
    <property type="match status" value="1"/>
</dbReference>
<dbReference type="Gene3D" id="3.40.50.720">
    <property type="entry name" value="NAD(P)-binding Rossmann-like Domain"/>
    <property type="match status" value="1"/>
</dbReference>
<dbReference type="GO" id="GO:0008206">
    <property type="term" value="P:bile acid metabolic process"/>
    <property type="evidence" value="ECO:0007669"/>
    <property type="project" value="UniProtKB-ARBA"/>
</dbReference>
<dbReference type="PATRIC" id="fig|136160.3.peg.2801"/>
<dbReference type="FunFam" id="3.40.50.720:FF:000084">
    <property type="entry name" value="Short-chain dehydrogenase reductase"/>
    <property type="match status" value="1"/>
</dbReference>
<dbReference type="SUPFAM" id="SSF51735">
    <property type="entry name" value="NAD(P)-binding Rossmann-fold domains"/>
    <property type="match status" value="1"/>
</dbReference>
<accession>A0A0M0KL20</accession>
<dbReference type="InterPro" id="IPR002347">
    <property type="entry name" value="SDR_fam"/>
</dbReference>
<dbReference type="InterPro" id="IPR036291">
    <property type="entry name" value="NAD(P)-bd_dom_sf"/>
</dbReference>
<dbReference type="InterPro" id="IPR020904">
    <property type="entry name" value="Sc_DH/Rdtase_CS"/>
</dbReference>
<dbReference type="EMBL" id="LILD01000001">
    <property type="protein sequence ID" value="KOO39475.1"/>
    <property type="molecule type" value="Genomic_DNA"/>
</dbReference>
<gene>
    <name evidence="3" type="ORF">AMD02_11915</name>
</gene>
<evidence type="ECO:0000313" key="3">
    <source>
        <dbReference type="EMBL" id="KOO39475.1"/>
    </source>
</evidence>
<dbReference type="PRINTS" id="PR00081">
    <property type="entry name" value="GDHRDH"/>
</dbReference>
<dbReference type="Pfam" id="PF13561">
    <property type="entry name" value="adh_short_C2"/>
    <property type="match status" value="1"/>
</dbReference>
<reference evidence="3" key="1">
    <citation type="submission" date="2015-08" db="EMBL/GenBank/DDBJ databases">
        <title>Complete DNA Sequence of Pseudomonas syringae pv. actinidiae, the Causal Agent of Kiwifruit Canker Disease.</title>
        <authorList>
            <person name="Rikkerink E.H.A."/>
            <person name="Fineran P.C."/>
        </authorList>
    </citation>
    <scope>NUCLEOTIDE SEQUENCE</scope>
    <source>
        <strain evidence="3">DSM 13666</strain>
    </source>
</reference>
<evidence type="ECO:0000256" key="2">
    <source>
        <dbReference type="ARBA" id="ARBA00023002"/>
    </source>
</evidence>
<dbReference type="PANTHER" id="PTHR24321:SF8">
    <property type="entry name" value="ESTRADIOL 17-BETA-DEHYDROGENASE 8-RELATED"/>
    <property type="match status" value="1"/>
</dbReference>
<sequence>MTKRIVLVTGAAQGIGTEIAAAFAAAGDRVILADVNDNKGHEAAERIKQNGEARFIHCDVKNISEINHLFAQIRGEEGSLDVLINNAGISIWKKLFDVTEEAWDEVIHTNVRSVFFCSQQAARLMKKGGGGAIINIASTRAFMSEPDSEMYAAAKGGVIALTHALAASLQPYNIRVNSISPGWIHTGKREELRPIDHKQHFSNRVGTPADIASACLFLASNEQQFINGENLIIDGGMTKKMIYEP</sequence>
<organism evidence="3">
    <name type="scientific">Halalkalibacterium halodurans</name>
    <name type="common">Bacillus halodurans</name>
    <dbReference type="NCBI Taxonomy" id="86665"/>
    <lineage>
        <taxon>Bacteria</taxon>
        <taxon>Bacillati</taxon>
        <taxon>Bacillota</taxon>
        <taxon>Bacilli</taxon>
        <taxon>Bacillales</taxon>
        <taxon>Bacillaceae</taxon>
        <taxon>Halalkalibacterium (ex Joshi et al. 2022)</taxon>
    </lineage>
</organism>
<comment type="caution">
    <text evidence="3">The sequence shown here is derived from an EMBL/GenBank/DDBJ whole genome shotgun (WGS) entry which is preliminary data.</text>
</comment>
<dbReference type="RefSeq" id="WP_053431436.1">
    <property type="nucleotide sequence ID" value="NZ_CP040441.1"/>
</dbReference>
<protein>
    <submittedName>
        <fullName evidence="3">Oxidoreductase</fullName>
    </submittedName>
</protein>
<keyword evidence="2" id="KW-0560">Oxidoreductase</keyword>
<name>A0A0M0KL20_ALKHA</name>
<dbReference type="PROSITE" id="PS00061">
    <property type="entry name" value="ADH_SHORT"/>
    <property type="match status" value="1"/>
</dbReference>